<keyword evidence="9" id="KW-0479">Metal-binding</keyword>
<dbReference type="PANTHER" id="PTHR12053">
    <property type="entry name" value="PROTEASE FAMILY M28 PLASMA GLUTAMATE CARBOXYPEPTIDASE-RELATED"/>
    <property type="match status" value="1"/>
</dbReference>
<accession>A0A2Z5FU01</accession>
<comment type="subcellular location">
    <subcellularLocation>
        <location evidence="1">Endoplasmic reticulum</location>
    </subcellularLocation>
    <subcellularLocation>
        <location evidence="3">Golgi apparatus</location>
    </subcellularLocation>
    <subcellularLocation>
        <location evidence="2">Lysosome</location>
    </subcellularLocation>
    <subcellularLocation>
        <location evidence="4">Secreted</location>
    </subcellularLocation>
</comment>
<dbReference type="InterPro" id="IPR039866">
    <property type="entry name" value="CPQ"/>
</dbReference>
<dbReference type="Gene3D" id="3.50.30.30">
    <property type="match status" value="1"/>
</dbReference>
<reference evidence="22 23" key="1">
    <citation type="journal article" date="2018" name="Front. Microbiol.">
        <title>Hydrolytic Capabilities as a Key to Environmental Success: Chitinolytic and Cellulolytic Acidobacteria From Acidic Sub-arctic Soils and Boreal Peatlands.</title>
        <authorList>
            <person name="Belova S.E."/>
            <person name="Ravin N.V."/>
            <person name="Pankratov T.A."/>
            <person name="Rakitin A.L."/>
            <person name="Ivanova A.A."/>
            <person name="Beletsky A.V."/>
            <person name="Mardanov A.V."/>
            <person name="Sinninghe Damste J.S."/>
            <person name="Dedysh S.N."/>
        </authorList>
    </citation>
    <scope>NUCLEOTIDE SEQUENCE [LARGE SCALE GENOMIC DNA]</scope>
    <source>
        <strain evidence="22 23">SBC82</strain>
    </source>
</reference>
<evidence type="ECO:0000313" key="23">
    <source>
        <dbReference type="Proteomes" id="UP000253606"/>
    </source>
</evidence>
<evidence type="ECO:0000256" key="18">
    <source>
        <dbReference type="ARBA" id="ARBA00023228"/>
    </source>
</evidence>
<evidence type="ECO:0000313" key="22">
    <source>
        <dbReference type="EMBL" id="AXC09987.1"/>
    </source>
</evidence>
<gene>
    <name evidence="22" type="ORF">ACPOL_0616</name>
</gene>
<evidence type="ECO:0000256" key="17">
    <source>
        <dbReference type="ARBA" id="ARBA00023180"/>
    </source>
</evidence>
<evidence type="ECO:0000259" key="21">
    <source>
        <dbReference type="Pfam" id="PF04389"/>
    </source>
</evidence>
<evidence type="ECO:0000256" key="1">
    <source>
        <dbReference type="ARBA" id="ARBA00004240"/>
    </source>
</evidence>
<keyword evidence="13" id="KW-0862">Zinc</keyword>
<dbReference type="KEGG" id="abas:ACPOL_0616"/>
<dbReference type="InterPro" id="IPR007484">
    <property type="entry name" value="Peptidase_M28"/>
</dbReference>
<evidence type="ECO:0000256" key="3">
    <source>
        <dbReference type="ARBA" id="ARBA00004555"/>
    </source>
</evidence>
<evidence type="ECO:0000256" key="8">
    <source>
        <dbReference type="ARBA" id="ARBA00022670"/>
    </source>
</evidence>
<keyword evidence="17" id="KW-0325">Glycoprotein</keyword>
<evidence type="ECO:0000256" key="9">
    <source>
        <dbReference type="ARBA" id="ARBA00022723"/>
    </source>
</evidence>
<sequence length="614" mass="65706">MRRLRTGIYQLLNHIDQPIGRDAVRVKELDGIHLNLRSPSRISICSSKAYLGSENATIMSLVLKNTRYLLATSLLALSSSVLVAQQNETEKPDNSVLAMIQHFSEDAPGAWSAQQLITMGSIRDAALKDPYAYDELAHLTNNIGPRLVGSPQAQGSVDWVVGELRALGAKVSLEKTMVPHWVRGEESASLTSWPGGIPGTQQRLVVTALGGSPPTPKEGLLGEVVVLSSFAELRALRPDSLKGKILVFDHPFDKELAAAGQGIAAYEQSVLYRALGPAAGGAAGATAVLVRSAGSADFRLPHTGLTLYAKNVVHVPSAALAAEDADLIAALAKQGPLTLHLTLTPQVFADAQSYNVIADWPGTEQPDQIVMVSGHLDSWDLGTGAIDDGTGIVMAMQTIQLMAKLGIHPRRTVRFVAWMGEESGIQGALTYAHDHESEIKSHVAVLEEDFGADHPIGLTFSGAVALRQYLAPVAKVLEPIGASLITPGDEIGEDVAPLMSKGVPGFTAARDPRFYFKYHHTAADTLDKVNPRSLAESAALMAVTAYALADAATRRRDNAHKSSSDGKTLLSHSRLIHRTSSLFRIIVSLCTVLPNGQGEQDRVRAPRGCTDWTR</sequence>
<keyword evidence="15" id="KW-0482">Metalloprotease</keyword>
<dbReference type="Proteomes" id="UP000253606">
    <property type="component" value="Chromosome"/>
</dbReference>
<keyword evidence="11" id="KW-0378">Hydrolase</keyword>
<dbReference type="GO" id="GO:0004177">
    <property type="term" value="F:aminopeptidase activity"/>
    <property type="evidence" value="ECO:0007669"/>
    <property type="project" value="UniProtKB-KW"/>
</dbReference>
<evidence type="ECO:0000256" key="7">
    <source>
        <dbReference type="ARBA" id="ARBA00022645"/>
    </source>
</evidence>
<evidence type="ECO:0000256" key="5">
    <source>
        <dbReference type="ARBA" id="ARBA00014116"/>
    </source>
</evidence>
<dbReference type="GO" id="GO:0004180">
    <property type="term" value="F:carboxypeptidase activity"/>
    <property type="evidence" value="ECO:0007669"/>
    <property type="project" value="UniProtKB-KW"/>
</dbReference>
<keyword evidence="18" id="KW-0458">Lysosome</keyword>
<evidence type="ECO:0000256" key="6">
    <source>
        <dbReference type="ARBA" id="ARBA00022525"/>
    </source>
</evidence>
<evidence type="ECO:0000256" key="19">
    <source>
        <dbReference type="ARBA" id="ARBA00025833"/>
    </source>
</evidence>
<dbReference type="GO" id="GO:0006508">
    <property type="term" value="P:proteolysis"/>
    <property type="evidence" value="ECO:0007669"/>
    <property type="project" value="UniProtKB-KW"/>
</dbReference>
<evidence type="ECO:0000256" key="10">
    <source>
        <dbReference type="ARBA" id="ARBA00022729"/>
    </source>
</evidence>
<keyword evidence="12" id="KW-0256">Endoplasmic reticulum</keyword>
<keyword evidence="22" id="KW-0031">Aminopeptidase</keyword>
<evidence type="ECO:0000256" key="14">
    <source>
        <dbReference type="ARBA" id="ARBA00023034"/>
    </source>
</evidence>
<dbReference type="GO" id="GO:0005764">
    <property type="term" value="C:lysosome"/>
    <property type="evidence" value="ECO:0007669"/>
    <property type="project" value="UniProtKB-SubCell"/>
</dbReference>
<keyword evidence="10" id="KW-0732">Signal</keyword>
<evidence type="ECO:0000256" key="13">
    <source>
        <dbReference type="ARBA" id="ARBA00022833"/>
    </source>
</evidence>
<keyword evidence="8" id="KW-0645">Protease</keyword>
<dbReference type="SUPFAM" id="SSF53187">
    <property type="entry name" value="Zn-dependent exopeptidases"/>
    <property type="match status" value="1"/>
</dbReference>
<keyword evidence="23" id="KW-1185">Reference proteome</keyword>
<evidence type="ECO:0000256" key="2">
    <source>
        <dbReference type="ARBA" id="ARBA00004371"/>
    </source>
</evidence>
<dbReference type="GO" id="GO:0070573">
    <property type="term" value="F:metallodipeptidase activity"/>
    <property type="evidence" value="ECO:0007669"/>
    <property type="project" value="InterPro"/>
</dbReference>
<proteinExistence type="predicted"/>
<feature type="domain" description="Peptidase M28" evidence="21">
    <location>
        <begin position="355"/>
        <end position="543"/>
    </location>
</feature>
<evidence type="ECO:0000256" key="11">
    <source>
        <dbReference type="ARBA" id="ARBA00022801"/>
    </source>
</evidence>
<dbReference type="PANTHER" id="PTHR12053:SF3">
    <property type="entry name" value="CARBOXYPEPTIDASE Q"/>
    <property type="match status" value="1"/>
</dbReference>
<dbReference type="GO" id="GO:0005576">
    <property type="term" value="C:extracellular region"/>
    <property type="evidence" value="ECO:0007669"/>
    <property type="project" value="UniProtKB-SubCell"/>
</dbReference>
<evidence type="ECO:0000256" key="4">
    <source>
        <dbReference type="ARBA" id="ARBA00004613"/>
    </source>
</evidence>
<comment type="subunit">
    <text evidence="19">Homodimer. The monomeric form is inactive while the homodimer is active.</text>
</comment>
<keyword evidence="6" id="KW-0964">Secreted</keyword>
<dbReference type="GO" id="GO:0046872">
    <property type="term" value="F:metal ion binding"/>
    <property type="evidence" value="ECO:0007669"/>
    <property type="project" value="UniProtKB-KW"/>
</dbReference>
<keyword evidence="14" id="KW-0333">Golgi apparatus</keyword>
<dbReference type="Pfam" id="PF04389">
    <property type="entry name" value="Peptidase_M28"/>
    <property type="match status" value="1"/>
</dbReference>
<evidence type="ECO:0000256" key="15">
    <source>
        <dbReference type="ARBA" id="ARBA00023049"/>
    </source>
</evidence>
<evidence type="ECO:0000256" key="16">
    <source>
        <dbReference type="ARBA" id="ARBA00023145"/>
    </source>
</evidence>
<evidence type="ECO:0000256" key="12">
    <source>
        <dbReference type="ARBA" id="ARBA00022824"/>
    </source>
</evidence>
<organism evidence="22 23">
    <name type="scientific">Acidisarcina polymorpha</name>
    <dbReference type="NCBI Taxonomy" id="2211140"/>
    <lineage>
        <taxon>Bacteria</taxon>
        <taxon>Pseudomonadati</taxon>
        <taxon>Acidobacteriota</taxon>
        <taxon>Terriglobia</taxon>
        <taxon>Terriglobales</taxon>
        <taxon>Acidobacteriaceae</taxon>
        <taxon>Acidisarcina</taxon>
    </lineage>
</organism>
<evidence type="ECO:0000256" key="20">
    <source>
        <dbReference type="ARBA" id="ARBA00033328"/>
    </source>
</evidence>
<dbReference type="AlphaFoldDB" id="A0A2Z5FU01"/>
<dbReference type="Gene3D" id="3.40.630.10">
    <property type="entry name" value="Zn peptidases"/>
    <property type="match status" value="1"/>
</dbReference>
<keyword evidence="7" id="KW-0121">Carboxypeptidase</keyword>
<keyword evidence="16" id="KW-0865">Zymogen</keyword>
<name>A0A2Z5FU01_9BACT</name>
<dbReference type="EMBL" id="CP030840">
    <property type="protein sequence ID" value="AXC09987.1"/>
    <property type="molecule type" value="Genomic_DNA"/>
</dbReference>
<protein>
    <recommendedName>
        <fullName evidence="5">Carboxypeptidase Q</fullName>
    </recommendedName>
    <alternativeName>
        <fullName evidence="20">Plasma glutamate carboxypeptidase</fullName>
    </alternativeName>
</protein>